<keyword evidence="2" id="KW-0238">DNA-binding</keyword>
<dbReference type="InterPro" id="IPR009057">
    <property type="entry name" value="Homeodomain-like_sf"/>
</dbReference>
<evidence type="ECO:0000256" key="4">
    <source>
        <dbReference type="PROSITE-ProRule" id="PRU00169"/>
    </source>
</evidence>
<dbReference type="RefSeq" id="WP_213485358.1">
    <property type="nucleotide sequence ID" value="NZ_CAJRAY010000078.1"/>
</dbReference>
<dbReference type="InterPro" id="IPR001789">
    <property type="entry name" value="Sig_transdc_resp-reg_receiver"/>
</dbReference>
<dbReference type="Proteomes" id="UP000681526">
    <property type="component" value="Unassembled WGS sequence"/>
</dbReference>
<dbReference type="InterPro" id="IPR011006">
    <property type="entry name" value="CheY-like_superfamily"/>
</dbReference>
<comment type="caution">
    <text evidence="7">The sequence shown here is derived from an EMBL/GenBank/DDBJ whole genome shotgun (WGS) entry which is preliminary data.</text>
</comment>
<feature type="domain" description="Response regulatory" evidence="6">
    <location>
        <begin position="3"/>
        <end position="125"/>
    </location>
</feature>
<keyword evidence="4" id="KW-0597">Phosphoprotein</keyword>
<dbReference type="InterPro" id="IPR018060">
    <property type="entry name" value="HTH_AraC"/>
</dbReference>
<organism evidence="7 8">
    <name type="scientific">Thermobacillus xylanilyticus</name>
    <dbReference type="NCBI Taxonomy" id="76633"/>
    <lineage>
        <taxon>Bacteria</taxon>
        <taxon>Bacillati</taxon>
        <taxon>Bacillota</taxon>
        <taxon>Bacilli</taxon>
        <taxon>Bacillales</taxon>
        <taxon>Paenibacillaceae</taxon>
        <taxon>Thermobacillus</taxon>
    </lineage>
</organism>
<evidence type="ECO:0000256" key="1">
    <source>
        <dbReference type="ARBA" id="ARBA00023015"/>
    </source>
</evidence>
<evidence type="ECO:0000256" key="2">
    <source>
        <dbReference type="ARBA" id="ARBA00023125"/>
    </source>
</evidence>
<dbReference type="SUPFAM" id="SSF46689">
    <property type="entry name" value="Homeodomain-like"/>
    <property type="match status" value="2"/>
</dbReference>
<dbReference type="PANTHER" id="PTHR43280:SF28">
    <property type="entry name" value="HTH-TYPE TRANSCRIPTIONAL ACTIVATOR RHAS"/>
    <property type="match status" value="1"/>
</dbReference>
<dbReference type="PRINTS" id="PR00032">
    <property type="entry name" value="HTHARAC"/>
</dbReference>
<dbReference type="CDD" id="cd17536">
    <property type="entry name" value="REC_YesN-like"/>
    <property type="match status" value="1"/>
</dbReference>
<dbReference type="Pfam" id="PF12833">
    <property type="entry name" value="HTH_18"/>
    <property type="match status" value="1"/>
</dbReference>
<dbReference type="Gene3D" id="1.10.10.60">
    <property type="entry name" value="Homeodomain-like"/>
    <property type="match status" value="2"/>
</dbReference>
<proteinExistence type="predicted"/>
<sequence>MRKVLVVDDEPYMLEGWKTMIDWNAYGFELCAAASNGEEALKLADTTQPDLVFTDIRMPGIDGIDLIRKLREKRHPGSGGGPKIVIMSGYPVFDYVRRAMPYKIERYMLKPLIPEEIHGLLSELAASREAPGADAAADAGGTAEPPGGAVGRVIEYVKEHYRETIRISRLARLVGHHPVYLGQLFKQKTGYSIPEYVHRLRIAEARKLLRRTNHKIAYIAQQLGYHDPDAFTGKFKAMVGVTPSEYRSGVREG</sequence>
<evidence type="ECO:0000313" key="8">
    <source>
        <dbReference type="Proteomes" id="UP000681526"/>
    </source>
</evidence>
<name>A0ABN7S7Y6_THEXY</name>
<feature type="modified residue" description="4-aspartylphosphate" evidence="4">
    <location>
        <position position="55"/>
    </location>
</feature>
<evidence type="ECO:0000256" key="3">
    <source>
        <dbReference type="ARBA" id="ARBA00023163"/>
    </source>
</evidence>
<dbReference type="PANTHER" id="PTHR43280">
    <property type="entry name" value="ARAC-FAMILY TRANSCRIPTIONAL REGULATOR"/>
    <property type="match status" value="1"/>
</dbReference>
<dbReference type="PROSITE" id="PS01124">
    <property type="entry name" value="HTH_ARAC_FAMILY_2"/>
    <property type="match status" value="1"/>
</dbReference>
<dbReference type="EMBL" id="CAJRAY010000078">
    <property type="protein sequence ID" value="CAG5091012.1"/>
    <property type="molecule type" value="Genomic_DNA"/>
</dbReference>
<dbReference type="Pfam" id="PF00072">
    <property type="entry name" value="Response_reg"/>
    <property type="match status" value="1"/>
</dbReference>
<feature type="domain" description="HTH araC/xylS-type" evidence="5">
    <location>
        <begin position="151"/>
        <end position="249"/>
    </location>
</feature>
<accession>A0ABN7S7Y6</accession>
<keyword evidence="8" id="KW-1185">Reference proteome</keyword>
<dbReference type="InterPro" id="IPR018062">
    <property type="entry name" value="HTH_AraC-typ_CS"/>
</dbReference>
<evidence type="ECO:0000313" key="7">
    <source>
        <dbReference type="EMBL" id="CAG5091012.1"/>
    </source>
</evidence>
<reference evidence="7 8" key="1">
    <citation type="submission" date="2021-04" db="EMBL/GenBank/DDBJ databases">
        <authorList>
            <person name="Rakotoarivonina H."/>
        </authorList>
    </citation>
    <scope>NUCLEOTIDE SEQUENCE [LARGE SCALE GENOMIC DNA]</scope>
    <source>
        <strain evidence="7 8">XE</strain>
    </source>
</reference>
<dbReference type="PROSITE" id="PS50110">
    <property type="entry name" value="RESPONSE_REGULATORY"/>
    <property type="match status" value="1"/>
</dbReference>
<keyword evidence="1" id="KW-0805">Transcription regulation</keyword>
<dbReference type="Gene3D" id="3.40.50.2300">
    <property type="match status" value="1"/>
</dbReference>
<dbReference type="InterPro" id="IPR020449">
    <property type="entry name" value="Tscrpt_reg_AraC-type_HTH"/>
</dbReference>
<protein>
    <submittedName>
        <fullName evidence="7">Two component transcriptional regulator, AraC family</fullName>
    </submittedName>
</protein>
<dbReference type="SMART" id="SM00448">
    <property type="entry name" value="REC"/>
    <property type="match status" value="1"/>
</dbReference>
<gene>
    <name evidence="7" type="primary">txxe 2990</name>
    <name evidence="7" type="ORF">TXXE_14840</name>
</gene>
<dbReference type="SMART" id="SM00342">
    <property type="entry name" value="HTH_ARAC"/>
    <property type="match status" value="1"/>
</dbReference>
<evidence type="ECO:0000259" key="6">
    <source>
        <dbReference type="PROSITE" id="PS50110"/>
    </source>
</evidence>
<dbReference type="PROSITE" id="PS00041">
    <property type="entry name" value="HTH_ARAC_FAMILY_1"/>
    <property type="match status" value="1"/>
</dbReference>
<keyword evidence="3" id="KW-0804">Transcription</keyword>
<dbReference type="SUPFAM" id="SSF52172">
    <property type="entry name" value="CheY-like"/>
    <property type="match status" value="1"/>
</dbReference>
<evidence type="ECO:0000259" key="5">
    <source>
        <dbReference type="PROSITE" id="PS01124"/>
    </source>
</evidence>